<evidence type="ECO:0008006" key="3">
    <source>
        <dbReference type="Google" id="ProtNLM"/>
    </source>
</evidence>
<dbReference type="InterPro" id="IPR010869">
    <property type="entry name" value="DUF1501"/>
</dbReference>
<dbReference type="KEGG" id="rul:UC8_41630"/>
<sequence>MNTPRPDMNSAPSATSRRQFLQSTGMGVGALALHWMLAQDNATARPPVLKLTPHNDVKPRAPHFQPRAKAMISLFQHGGPSHMDLTDPKPELSKFHGTEYSGDIQFSFVNEASKKLLGSPFKFEPRGECGTELSELLPHTADVVDDICLIRSMHTGANGHEVNIRYFHGGIPAVLGRPTFGSWLTYALGSESQDLPAFMVLSDPGGHPVDGASNWSNGFMPSMFQGTVLRPKEPRIFNLQPPPHLAGVYQRQNLDLLQALNQQHLDAHPGESDLEARIASYELAARMQTAASDALDISQESAATHTLYGLDNPETREYGTRCLLARRLVERGVRFVQLFHSGQPWDNHSSIKTGLASICRKTDQPAAALVADLRQRGLLDSTLVHWGGEIGRLPVTQDHGAPEKAGRDHNGQGFSMWLAGGGVRGGMTFGKTDDFGHRAVENVVTPNDFQATVMHLFGLNHQDVVYPQGNQQQIITANRPARVVKEIIA</sequence>
<name>A0A5B9QWG3_9BACT</name>
<accession>A0A5B9QWG3</accession>
<organism evidence="1 2">
    <name type="scientific">Roseimaritima ulvae</name>
    <dbReference type="NCBI Taxonomy" id="980254"/>
    <lineage>
        <taxon>Bacteria</taxon>
        <taxon>Pseudomonadati</taxon>
        <taxon>Planctomycetota</taxon>
        <taxon>Planctomycetia</taxon>
        <taxon>Pirellulales</taxon>
        <taxon>Pirellulaceae</taxon>
        <taxon>Roseimaritima</taxon>
    </lineage>
</organism>
<dbReference type="Pfam" id="PF07394">
    <property type="entry name" value="DUF1501"/>
    <property type="match status" value="1"/>
</dbReference>
<protein>
    <recommendedName>
        <fullName evidence="3">Sulfatase</fullName>
    </recommendedName>
</protein>
<proteinExistence type="predicted"/>
<dbReference type="EMBL" id="CP042914">
    <property type="protein sequence ID" value="QEG42130.1"/>
    <property type="molecule type" value="Genomic_DNA"/>
</dbReference>
<dbReference type="Proteomes" id="UP000325286">
    <property type="component" value="Chromosome"/>
</dbReference>
<dbReference type="InterPro" id="IPR017850">
    <property type="entry name" value="Alkaline_phosphatase_core_sf"/>
</dbReference>
<dbReference type="AlphaFoldDB" id="A0A5B9QWG3"/>
<dbReference type="RefSeq" id="WP_238388937.1">
    <property type="nucleotide sequence ID" value="NZ_CP042914.1"/>
</dbReference>
<reference evidence="1 2" key="1">
    <citation type="submission" date="2019-08" db="EMBL/GenBank/DDBJ databases">
        <title>Deep-cultivation of Planctomycetes and their phenomic and genomic characterization uncovers novel biology.</title>
        <authorList>
            <person name="Wiegand S."/>
            <person name="Jogler M."/>
            <person name="Boedeker C."/>
            <person name="Pinto D."/>
            <person name="Vollmers J."/>
            <person name="Rivas-Marin E."/>
            <person name="Kohn T."/>
            <person name="Peeters S.H."/>
            <person name="Heuer A."/>
            <person name="Rast P."/>
            <person name="Oberbeckmann S."/>
            <person name="Bunk B."/>
            <person name="Jeske O."/>
            <person name="Meyerdierks A."/>
            <person name="Storesund J.E."/>
            <person name="Kallscheuer N."/>
            <person name="Luecker S."/>
            <person name="Lage O.M."/>
            <person name="Pohl T."/>
            <person name="Merkel B.J."/>
            <person name="Hornburger P."/>
            <person name="Mueller R.-W."/>
            <person name="Bruemmer F."/>
            <person name="Labrenz M."/>
            <person name="Spormann A.M."/>
            <person name="Op den Camp H."/>
            <person name="Overmann J."/>
            <person name="Amann R."/>
            <person name="Jetten M.S.M."/>
            <person name="Mascher T."/>
            <person name="Medema M.H."/>
            <person name="Devos D.P."/>
            <person name="Kaster A.-K."/>
            <person name="Ovreas L."/>
            <person name="Rohde M."/>
            <person name="Galperin M.Y."/>
            <person name="Jogler C."/>
        </authorList>
    </citation>
    <scope>NUCLEOTIDE SEQUENCE [LARGE SCALE GENOMIC DNA]</scope>
    <source>
        <strain evidence="1 2">UC8</strain>
    </source>
</reference>
<evidence type="ECO:0000313" key="1">
    <source>
        <dbReference type="EMBL" id="QEG42130.1"/>
    </source>
</evidence>
<evidence type="ECO:0000313" key="2">
    <source>
        <dbReference type="Proteomes" id="UP000325286"/>
    </source>
</evidence>
<keyword evidence="2" id="KW-1185">Reference proteome</keyword>
<dbReference type="SUPFAM" id="SSF53649">
    <property type="entry name" value="Alkaline phosphatase-like"/>
    <property type="match status" value="1"/>
</dbReference>
<gene>
    <name evidence="1" type="ORF">UC8_41630</name>
</gene>
<dbReference type="PANTHER" id="PTHR43737">
    <property type="entry name" value="BLL7424 PROTEIN"/>
    <property type="match status" value="1"/>
</dbReference>
<dbReference type="InterPro" id="IPR006311">
    <property type="entry name" value="TAT_signal"/>
</dbReference>
<dbReference type="PROSITE" id="PS51318">
    <property type="entry name" value="TAT"/>
    <property type="match status" value="1"/>
</dbReference>
<dbReference type="PANTHER" id="PTHR43737:SF1">
    <property type="entry name" value="DUF1501 DOMAIN-CONTAINING PROTEIN"/>
    <property type="match status" value="1"/>
</dbReference>